<proteinExistence type="predicted"/>
<sequence length="160" mass="18017">MTAPAFETKLLRTERRPVPPAPSANACTLRLTAPLDPVRWQEALGPTVTWRIYGGEANTPADPDGWFLQRRDRLATSLTGVFCRTSGDRVTLDRHDADDDLWQAVRLLAARRWRVSCREGHPHGLERHEGAPHARQAWKWTSPWVAGPSGVPQRWTNVPS</sequence>
<reference evidence="1 2" key="1">
    <citation type="submission" date="2023-12" db="EMBL/GenBank/DDBJ databases">
        <title>Amycolatopsis sp. V23-08.</title>
        <authorList>
            <person name="Somphong A."/>
        </authorList>
    </citation>
    <scope>NUCLEOTIDE SEQUENCE [LARGE SCALE GENOMIC DNA]</scope>
    <source>
        <strain evidence="1 2">V23-08</strain>
    </source>
</reference>
<protein>
    <submittedName>
        <fullName evidence="1">Uncharacterized protein</fullName>
    </submittedName>
</protein>
<comment type="caution">
    <text evidence="1">The sequence shown here is derived from an EMBL/GenBank/DDBJ whole genome shotgun (WGS) entry which is preliminary data.</text>
</comment>
<dbReference type="Proteomes" id="UP001304298">
    <property type="component" value="Unassembled WGS sequence"/>
</dbReference>
<evidence type="ECO:0000313" key="2">
    <source>
        <dbReference type="Proteomes" id="UP001304298"/>
    </source>
</evidence>
<gene>
    <name evidence="1" type="ORF">VA596_21810</name>
</gene>
<organism evidence="1 2">
    <name type="scientific">Amycolatopsis heterodermiae</name>
    <dbReference type="NCBI Taxonomy" id="3110235"/>
    <lineage>
        <taxon>Bacteria</taxon>
        <taxon>Bacillati</taxon>
        <taxon>Actinomycetota</taxon>
        <taxon>Actinomycetes</taxon>
        <taxon>Pseudonocardiales</taxon>
        <taxon>Pseudonocardiaceae</taxon>
        <taxon>Amycolatopsis</taxon>
    </lineage>
</organism>
<keyword evidence="2" id="KW-1185">Reference proteome</keyword>
<accession>A0ABU5R7G9</accession>
<dbReference type="EMBL" id="JAYFSI010000004">
    <property type="protein sequence ID" value="MEA5362187.1"/>
    <property type="molecule type" value="Genomic_DNA"/>
</dbReference>
<name>A0ABU5R7G9_9PSEU</name>
<evidence type="ECO:0000313" key="1">
    <source>
        <dbReference type="EMBL" id="MEA5362187.1"/>
    </source>
</evidence>
<dbReference type="RefSeq" id="WP_323329642.1">
    <property type="nucleotide sequence ID" value="NZ_JAYFSI010000004.1"/>
</dbReference>